<accession>A0A0C3NFF8</accession>
<reference evidence="2 3" key="1">
    <citation type="submission" date="2014-04" db="EMBL/GenBank/DDBJ databases">
        <authorList>
            <consortium name="DOE Joint Genome Institute"/>
            <person name="Kuo A."/>
            <person name="Kohler A."/>
            <person name="Costa M.D."/>
            <person name="Nagy L.G."/>
            <person name="Floudas D."/>
            <person name="Copeland A."/>
            <person name="Barry K.W."/>
            <person name="Cichocki N."/>
            <person name="Veneault-Fourrey C."/>
            <person name="LaButti K."/>
            <person name="Lindquist E.A."/>
            <person name="Lipzen A."/>
            <person name="Lundell T."/>
            <person name="Morin E."/>
            <person name="Murat C."/>
            <person name="Sun H."/>
            <person name="Tunlid A."/>
            <person name="Henrissat B."/>
            <person name="Grigoriev I.V."/>
            <person name="Hibbett D.S."/>
            <person name="Martin F."/>
            <person name="Nordberg H.P."/>
            <person name="Cantor M.N."/>
            <person name="Hua S.X."/>
        </authorList>
    </citation>
    <scope>NUCLEOTIDE SEQUENCE [LARGE SCALE GENOMIC DNA]</scope>
    <source>
        <strain evidence="2 3">Marx 270</strain>
    </source>
</reference>
<gene>
    <name evidence="2" type="ORF">M404DRAFT_1008303</name>
</gene>
<feature type="compositionally biased region" description="Polar residues" evidence="1">
    <location>
        <begin position="38"/>
        <end position="76"/>
    </location>
</feature>
<dbReference type="HOGENOM" id="CLU_1251112_0_0_1"/>
<sequence>MRRRRRKRIAPSSEFINSLRPGVTPILMLESGPAQVPEKSQLSHYLSSPPYQQDNYYASPSPSSVGCPDSTMSTERSPGPQKMEKPLVPNRYSAQQAAGNSRNGRVDSEDRRSSDSREWDGDPVIETPRRTRSRRPESAPAFPPRSSSSHHRERSHQQQVLPAQNSYPGVSPLAVSQPQASGFDRFTNLDDFASRSPPVLHRGMSLRPQRREDYERVWEER</sequence>
<feature type="compositionally biased region" description="Basic and acidic residues" evidence="1">
    <location>
        <begin position="104"/>
        <end position="120"/>
    </location>
</feature>
<feature type="compositionally biased region" description="Polar residues" evidence="1">
    <location>
        <begin position="92"/>
        <end position="103"/>
    </location>
</feature>
<proteinExistence type="predicted"/>
<dbReference type="AlphaFoldDB" id="A0A0C3NFF8"/>
<evidence type="ECO:0000256" key="1">
    <source>
        <dbReference type="SAM" id="MobiDB-lite"/>
    </source>
</evidence>
<feature type="compositionally biased region" description="Low complexity" evidence="1">
    <location>
        <begin position="138"/>
        <end position="147"/>
    </location>
</feature>
<feature type="region of interest" description="Disordered" evidence="1">
    <location>
        <begin position="31"/>
        <end position="221"/>
    </location>
</feature>
<keyword evidence="3" id="KW-1185">Reference proteome</keyword>
<dbReference type="Proteomes" id="UP000054217">
    <property type="component" value="Unassembled WGS sequence"/>
</dbReference>
<feature type="compositionally biased region" description="Polar residues" evidence="1">
    <location>
        <begin position="157"/>
        <end position="180"/>
    </location>
</feature>
<dbReference type="InParanoid" id="A0A0C3NFF8"/>
<evidence type="ECO:0000313" key="3">
    <source>
        <dbReference type="Proteomes" id="UP000054217"/>
    </source>
</evidence>
<protein>
    <submittedName>
        <fullName evidence="2">Uncharacterized protein</fullName>
    </submittedName>
</protein>
<name>A0A0C3NFF8_PISTI</name>
<dbReference type="STRING" id="870435.A0A0C3NFF8"/>
<reference evidence="3" key="2">
    <citation type="submission" date="2015-01" db="EMBL/GenBank/DDBJ databases">
        <title>Evolutionary Origins and Diversification of the Mycorrhizal Mutualists.</title>
        <authorList>
            <consortium name="DOE Joint Genome Institute"/>
            <consortium name="Mycorrhizal Genomics Consortium"/>
            <person name="Kohler A."/>
            <person name="Kuo A."/>
            <person name="Nagy L.G."/>
            <person name="Floudas D."/>
            <person name="Copeland A."/>
            <person name="Barry K.W."/>
            <person name="Cichocki N."/>
            <person name="Veneault-Fourrey C."/>
            <person name="LaButti K."/>
            <person name="Lindquist E.A."/>
            <person name="Lipzen A."/>
            <person name="Lundell T."/>
            <person name="Morin E."/>
            <person name="Murat C."/>
            <person name="Riley R."/>
            <person name="Ohm R."/>
            <person name="Sun H."/>
            <person name="Tunlid A."/>
            <person name="Henrissat B."/>
            <person name="Grigoriev I.V."/>
            <person name="Hibbett D.S."/>
            <person name="Martin F."/>
        </authorList>
    </citation>
    <scope>NUCLEOTIDE SEQUENCE [LARGE SCALE GENOMIC DNA]</scope>
    <source>
        <strain evidence="3">Marx 270</strain>
    </source>
</reference>
<feature type="compositionally biased region" description="Basic and acidic residues" evidence="1">
    <location>
        <begin position="209"/>
        <end position="221"/>
    </location>
</feature>
<dbReference type="EMBL" id="KN832096">
    <property type="protein sequence ID" value="KIN94505.1"/>
    <property type="molecule type" value="Genomic_DNA"/>
</dbReference>
<dbReference type="OrthoDB" id="2692594at2759"/>
<evidence type="ECO:0000313" key="2">
    <source>
        <dbReference type="EMBL" id="KIN94505.1"/>
    </source>
</evidence>
<organism evidence="2 3">
    <name type="scientific">Pisolithus tinctorius Marx 270</name>
    <dbReference type="NCBI Taxonomy" id="870435"/>
    <lineage>
        <taxon>Eukaryota</taxon>
        <taxon>Fungi</taxon>
        <taxon>Dikarya</taxon>
        <taxon>Basidiomycota</taxon>
        <taxon>Agaricomycotina</taxon>
        <taxon>Agaricomycetes</taxon>
        <taxon>Agaricomycetidae</taxon>
        <taxon>Boletales</taxon>
        <taxon>Sclerodermatineae</taxon>
        <taxon>Pisolithaceae</taxon>
        <taxon>Pisolithus</taxon>
    </lineage>
</organism>